<dbReference type="EMBL" id="JAEUGD010000018">
    <property type="protein sequence ID" value="MBL6445747.1"/>
    <property type="molecule type" value="Genomic_DNA"/>
</dbReference>
<evidence type="ECO:0000313" key="1">
    <source>
        <dbReference type="EMBL" id="MBL6445747.1"/>
    </source>
</evidence>
<reference evidence="1" key="1">
    <citation type="submission" date="2021-01" db="EMBL/GenBank/DDBJ databases">
        <title>Fulvivirga kasyanovii gen. nov., sp nov., a novel member of the phylum Bacteroidetes isolated from seawater in a mussel farm.</title>
        <authorList>
            <person name="Zhao L.-H."/>
            <person name="Wang Z.-J."/>
        </authorList>
    </citation>
    <scope>NUCLEOTIDE SEQUENCE</scope>
    <source>
        <strain evidence="1">29W222</strain>
    </source>
</reference>
<dbReference type="Proteomes" id="UP000614216">
    <property type="component" value="Unassembled WGS sequence"/>
</dbReference>
<organism evidence="1 2">
    <name type="scientific">Fulvivirga marina</name>
    <dbReference type="NCBI Taxonomy" id="2494733"/>
    <lineage>
        <taxon>Bacteria</taxon>
        <taxon>Pseudomonadati</taxon>
        <taxon>Bacteroidota</taxon>
        <taxon>Cytophagia</taxon>
        <taxon>Cytophagales</taxon>
        <taxon>Fulvivirgaceae</taxon>
        <taxon>Fulvivirga</taxon>
    </lineage>
</organism>
<dbReference type="SUPFAM" id="SSF53448">
    <property type="entry name" value="Nucleotide-diphospho-sugar transferases"/>
    <property type="match status" value="1"/>
</dbReference>
<evidence type="ECO:0000313" key="2">
    <source>
        <dbReference type="Proteomes" id="UP000614216"/>
    </source>
</evidence>
<proteinExistence type="predicted"/>
<dbReference type="GO" id="GO:0016757">
    <property type="term" value="F:glycosyltransferase activity"/>
    <property type="evidence" value="ECO:0007669"/>
    <property type="project" value="InterPro"/>
</dbReference>
<dbReference type="RefSeq" id="WP_202855296.1">
    <property type="nucleotide sequence ID" value="NZ_JAEUGD010000018.1"/>
</dbReference>
<dbReference type="AlphaFoldDB" id="A0A937FVK4"/>
<dbReference type="InterPro" id="IPR029044">
    <property type="entry name" value="Nucleotide-diphossugar_trans"/>
</dbReference>
<accession>A0A937FVK4</accession>
<evidence type="ECO:0008006" key="3">
    <source>
        <dbReference type="Google" id="ProtNLM"/>
    </source>
</evidence>
<protein>
    <recommendedName>
        <fullName evidence="3">Glycosyl transferase</fullName>
    </recommendedName>
</protein>
<gene>
    <name evidence="1" type="ORF">JMN32_05470</name>
</gene>
<keyword evidence="2" id="KW-1185">Reference proteome</keyword>
<dbReference type="Gene3D" id="3.90.550.10">
    <property type="entry name" value="Spore Coat Polysaccharide Biosynthesis Protein SpsA, Chain A"/>
    <property type="match status" value="1"/>
</dbReference>
<dbReference type="InterPro" id="IPR002495">
    <property type="entry name" value="Glyco_trans_8"/>
</dbReference>
<dbReference type="Pfam" id="PF01501">
    <property type="entry name" value="Glyco_transf_8"/>
    <property type="match status" value="1"/>
</dbReference>
<sequence>MSTSSDKRNCIVIIFDDQYFDFARNCLKSFSNFPDHPMIKVIYQGNDTNISKFIDELDNTERIDINLDMSKLSNLNLGHIGSPMIYVRYVIWSSLFDDYDKVLYIDCDSLIIKPFPELFEHDDFFTLYDNADKPLFNESAYKNEEFITKTQEDNLPHDLLNRMMINSGVLLVPKRYRTAENFRLLNELSQRYSKFIEHSDQSIITIWCYLNDIKISCDYRYNFMIDRITRPSFSNIKLEDAKLLHFSYWKPNKNIGELFQRGPMFRQLKALIEQNSDFFK</sequence>
<comment type="caution">
    <text evidence="1">The sequence shown here is derived from an EMBL/GenBank/DDBJ whole genome shotgun (WGS) entry which is preliminary data.</text>
</comment>
<name>A0A937FVK4_9BACT</name>